<accession>B4GU77</accession>
<protein>
    <submittedName>
        <fullName evidence="2">GL25469</fullName>
    </submittedName>
</protein>
<organism evidence="3">
    <name type="scientific">Drosophila persimilis</name>
    <name type="common">Fruit fly</name>
    <dbReference type="NCBI Taxonomy" id="7234"/>
    <lineage>
        <taxon>Eukaryota</taxon>
        <taxon>Metazoa</taxon>
        <taxon>Ecdysozoa</taxon>
        <taxon>Arthropoda</taxon>
        <taxon>Hexapoda</taxon>
        <taxon>Insecta</taxon>
        <taxon>Pterygota</taxon>
        <taxon>Neoptera</taxon>
        <taxon>Endopterygota</taxon>
        <taxon>Diptera</taxon>
        <taxon>Brachycera</taxon>
        <taxon>Muscomorpha</taxon>
        <taxon>Ephydroidea</taxon>
        <taxon>Drosophilidae</taxon>
        <taxon>Drosophila</taxon>
        <taxon>Sophophora</taxon>
    </lineage>
</organism>
<dbReference type="AlphaFoldDB" id="B4GU77"/>
<evidence type="ECO:0000313" key="3">
    <source>
        <dbReference type="Proteomes" id="UP000008744"/>
    </source>
</evidence>
<keyword evidence="3" id="KW-1185">Reference proteome</keyword>
<feature type="compositionally biased region" description="Acidic residues" evidence="1">
    <location>
        <begin position="110"/>
        <end position="128"/>
    </location>
</feature>
<gene>
    <name evidence="2" type="primary">Dper\GL25469</name>
    <name evidence="2" type="ORF">Dper_GL25469</name>
</gene>
<dbReference type="EMBL" id="CH479191">
    <property type="protein sequence ID" value="EDW26160.1"/>
    <property type="molecule type" value="Genomic_DNA"/>
</dbReference>
<evidence type="ECO:0000256" key="1">
    <source>
        <dbReference type="SAM" id="MobiDB-lite"/>
    </source>
</evidence>
<feature type="region of interest" description="Disordered" evidence="1">
    <location>
        <begin position="82"/>
        <end position="128"/>
    </location>
</feature>
<name>B4GU77_DROPE</name>
<dbReference type="Proteomes" id="UP000008744">
    <property type="component" value="Unassembled WGS sequence"/>
</dbReference>
<reference evidence="2 3" key="1">
    <citation type="journal article" date="2007" name="Nature">
        <title>Evolution of genes and genomes on the Drosophila phylogeny.</title>
        <authorList>
            <consortium name="Drosophila 12 Genomes Consortium"/>
            <person name="Clark A.G."/>
            <person name="Eisen M.B."/>
            <person name="Smith D.R."/>
            <person name="Bergman C.M."/>
            <person name="Oliver B."/>
            <person name="Markow T.A."/>
            <person name="Kaufman T.C."/>
            <person name="Kellis M."/>
            <person name="Gelbart W."/>
            <person name="Iyer V.N."/>
            <person name="Pollard D.A."/>
            <person name="Sackton T.B."/>
            <person name="Larracuente A.M."/>
            <person name="Singh N.D."/>
            <person name="Abad J.P."/>
            <person name="Abt D.N."/>
            <person name="Adryan B."/>
            <person name="Aguade M."/>
            <person name="Akashi H."/>
            <person name="Anderson W.W."/>
            <person name="Aquadro C.F."/>
            <person name="Ardell D.H."/>
            <person name="Arguello R."/>
            <person name="Artieri C.G."/>
            <person name="Barbash D.A."/>
            <person name="Barker D."/>
            <person name="Barsanti P."/>
            <person name="Batterham P."/>
            <person name="Batzoglou S."/>
            <person name="Begun D."/>
            <person name="Bhutkar A."/>
            <person name="Blanco E."/>
            <person name="Bosak S.A."/>
            <person name="Bradley R.K."/>
            <person name="Brand A.D."/>
            <person name="Brent M.R."/>
            <person name="Brooks A.N."/>
            <person name="Brown R.H."/>
            <person name="Butlin R.K."/>
            <person name="Caggese C."/>
            <person name="Calvi B.R."/>
            <person name="Bernardo de Carvalho A."/>
            <person name="Caspi A."/>
            <person name="Castrezana S."/>
            <person name="Celniker S.E."/>
            <person name="Chang J.L."/>
            <person name="Chapple C."/>
            <person name="Chatterji S."/>
            <person name="Chinwalla A."/>
            <person name="Civetta A."/>
            <person name="Clifton S.W."/>
            <person name="Comeron J.M."/>
            <person name="Costello J.C."/>
            <person name="Coyne J.A."/>
            <person name="Daub J."/>
            <person name="David R.G."/>
            <person name="Delcher A.L."/>
            <person name="Delehaunty K."/>
            <person name="Do C.B."/>
            <person name="Ebling H."/>
            <person name="Edwards K."/>
            <person name="Eickbush T."/>
            <person name="Evans J.D."/>
            <person name="Filipski A."/>
            <person name="Findeiss S."/>
            <person name="Freyhult E."/>
            <person name="Fulton L."/>
            <person name="Fulton R."/>
            <person name="Garcia A.C."/>
            <person name="Gardiner A."/>
            <person name="Garfield D.A."/>
            <person name="Garvin B.E."/>
            <person name="Gibson G."/>
            <person name="Gilbert D."/>
            <person name="Gnerre S."/>
            <person name="Godfrey J."/>
            <person name="Good R."/>
            <person name="Gotea V."/>
            <person name="Gravely B."/>
            <person name="Greenberg A.J."/>
            <person name="Griffiths-Jones S."/>
            <person name="Gross S."/>
            <person name="Guigo R."/>
            <person name="Gustafson E.A."/>
            <person name="Haerty W."/>
            <person name="Hahn M.W."/>
            <person name="Halligan D.L."/>
            <person name="Halpern A.L."/>
            <person name="Halter G.M."/>
            <person name="Han M.V."/>
            <person name="Heger A."/>
            <person name="Hillier L."/>
            <person name="Hinrichs A.S."/>
            <person name="Holmes I."/>
            <person name="Hoskins R.A."/>
            <person name="Hubisz M.J."/>
            <person name="Hultmark D."/>
            <person name="Huntley M.A."/>
            <person name="Jaffe D.B."/>
            <person name="Jagadeeshan S."/>
            <person name="Jeck W.R."/>
            <person name="Johnson J."/>
            <person name="Jones C.D."/>
            <person name="Jordan W.C."/>
            <person name="Karpen G.H."/>
            <person name="Kataoka E."/>
            <person name="Keightley P.D."/>
            <person name="Kheradpour P."/>
            <person name="Kirkness E.F."/>
            <person name="Koerich L.B."/>
            <person name="Kristiansen K."/>
            <person name="Kudrna D."/>
            <person name="Kulathinal R.J."/>
            <person name="Kumar S."/>
            <person name="Kwok R."/>
            <person name="Lander E."/>
            <person name="Langley C.H."/>
            <person name="Lapoint R."/>
            <person name="Lazzaro B.P."/>
            <person name="Lee S.J."/>
            <person name="Levesque L."/>
            <person name="Li R."/>
            <person name="Lin C.F."/>
            <person name="Lin M.F."/>
            <person name="Lindblad-Toh K."/>
            <person name="Llopart A."/>
            <person name="Long M."/>
            <person name="Low L."/>
            <person name="Lozovsky E."/>
            <person name="Lu J."/>
            <person name="Luo M."/>
            <person name="Machado C.A."/>
            <person name="Makalowski W."/>
            <person name="Marzo M."/>
            <person name="Matsuda M."/>
            <person name="Matzkin L."/>
            <person name="McAllister B."/>
            <person name="McBride C.S."/>
            <person name="McKernan B."/>
            <person name="McKernan K."/>
            <person name="Mendez-Lago M."/>
            <person name="Minx P."/>
            <person name="Mollenhauer M.U."/>
            <person name="Montooth K."/>
            <person name="Mount S.M."/>
            <person name="Mu X."/>
            <person name="Myers E."/>
            <person name="Negre B."/>
            <person name="Newfeld S."/>
            <person name="Nielsen R."/>
            <person name="Noor M.A."/>
            <person name="O'Grady P."/>
            <person name="Pachter L."/>
            <person name="Papaceit M."/>
            <person name="Parisi M.J."/>
            <person name="Parisi M."/>
            <person name="Parts L."/>
            <person name="Pedersen J.S."/>
            <person name="Pesole G."/>
            <person name="Phillippy A.M."/>
            <person name="Ponting C.P."/>
            <person name="Pop M."/>
            <person name="Porcelli D."/>
            <person name="Powell J.R."/>
            <person name="Prohaska S."/>
            <person name="Pruitt K."/>
            <person name="Puig M."/>
            <person name="Quesneville H."/>
            <person name="Ram K.R."/>
            <person name="Rand D."/>
            <person name="Rasmussen M.D."/>
            <person name="Reed L.K."/>
            <person name="Reenan R."/>
            <person name="Reily A."/>
            <person name="Remington K.A."/>
            <person name="Rieger T.T."/>
            <person name="Ritchie M.G."/>
            <person name="Robin C."/>
            <person name="Rogers Y.H."/>
            <person name="Rohde C."/>
            <person name="Rozas J."/>
            <person name="Rubenfield M.J."/>
            <person name="Ruiz A."/>
            <person name="Russo S."/>
            <person name="Salzberg S.L."/>
            <person name="Sanchez-Gracia A."/>
            <person name="Saranga D.J."/>
            <person name="Sato H."/>
            <person name="Schaeffer S.W."/>
            <person name="Schatz M.C."/>
            <person name="Schlenke T."/>
            <person name="Schwartz R."/>
            <person name="Segarra C."/>
            <person name="Singh R.S."/>
            <person name="Sirot L."/>
            <person name="Sirota M."/>
            <person name="Sisneros N.B."/>
            <person name="Smith C.D."/>
            <person name="Smith T.F."/>
            <person name="Spieth J."/>
            <person name="Stage D.E."/>
            <person name="Stark A."/>
            <person name="Stephan W."/>
            <person name="Strausberg R.L."/>
            <person name="Strempel S."/>
            <person name="Sturgill D."/>
            <person name="Sutton G."/>
            <person name="Sutton G.G."/>
            <person name="Tao W."/>
            <person name="Teichmann S."/>
            <person name="Tobari Y.N."/>
            <person name="Tomimura Y."/>
            <person name="Tsolas J.M."/>
            <person name="Valente V.L."/>
            <person name="Venter E."/>
            <person name="Venter J.C."/>
            <person name="Vicario S."/>
            <person name="Vieira F.G."/>
            <person name="Vilella A.J."/>
            <person name="Villasante A."/>
            <person name="Walenz B."/>
            <person name="Wang J."/>
            <person name="Wasserman M."/>
            <person name="Watts T."/>
            <person name="Wilson D."/>
            <person name="Wilson R.K."/>
            <person name="Wing R.A."/>
            <person name="Wolfner M.F."/>
            <person name="Wong A."/>
            <person name="Wong G.K."/>
            <person name="Wu C.I."/>
            <person name="Wu G."/>
            <person name="Yamamoto D."/>
            <person name="Yang H.P."/>
            <person name="Yang S.P."/>
            <person name="Yorke J.A."/>
            <person name="Yoshida K."/>
            <person name="Zdobnov E."/>
            <person name="Zhang P."/>
            <person name="Zhang Y."/>
            <person name="Zimin A.V."/>
            <person name="Baldwin J."/>
            <person name="Abdouelleil A."/>
            <person name="Abdulkadir J."/>
            <person name="Abebe A."/>
            <person name="Abera B."/>
            <person name="Abreu J."/>
            <person name="Acer S.C."/>
            <person name="Aftuck L."/>
            <person name="Alexander A."/>
            <person name="An P."/>
            <person name="Anderson E."/>
            <person name="Anderson S."/>
            <person name="Arachi H."/>
            <person name="Azer M."/>
            <person name="Bachantsang P."/>
            <person name="Barry A."/>
            <person name="Bayul T."/>
            <person name="Berlin A."/>
            <person name="Bessette D."/>
            <person name="Bloom T."/>
            <person name="Blye J."/>
            <person name="Boguslavskiy L."/>
            <person name="Bonnet C."/>
            <person name="Boukhgalter B."/>
            <person name="Bourzgui I."/>
            <person name="Brown A."/>
            <person name="Cahill P."/>
            <person name="Channer S."/>
            <person name="Cheshatsang Y."/>
            <person name="Chuda L."/>
            <person name="Citroen M."/>
            <person name="Collymore A."/>
            <person name="Cooke P."/>
            <person name="Costello M."/>
            <person name="D'Aco K."/>
            <person name="Daza R."/>
            <person name="De Haan G."/>
            <person name="DeGray S."/>
            <person name="DeMaso C."/>
            <person name="Dhargay N."/>
            <person name="Dooley K."/>
            <person name="Dooley E."/>
            <person name="Doricent M."/>
            <person name="Dorje P."/>
            <person name="Dorjee K."/>
            <person name="Dupes A."/>
            <person name="Elong R."/>
            <person name="Falk J."/>
            <person name="Farina A."/>
            <person name="Faro S."/>
            <person name="Ferguson D."/>
            <person name="Fisher S."/>
            <person name="Foley C.D."/>
            <person name="Franke A."/>
            <person name="Friedrich D."/>
            <person name="Gadbois L."/>
            <person name="Gearin G."/>
            <person name="Gearin C.R."/>
            <person name="Giannoukos G."/>
            <person name="Goode T."/>
            <person name="Graham J."/>
            <person name="Grandbois E."/>
            <person name="Grewal S."/>
            <person name="Gyaltsen K."/>
            <person name="Hafez N."/>
            <person name="Hagos B."/>
            <person name="Hall J."/>
            <person name="Henson C."/>
            <person name="Hollinger A."/>
            <person name="Honan T."/>
            <person name="Huard M.D."/>
            <person name="Hughes L."/>
            <person name="Hurhula B."/>
            <person name="Husby M.E."/>
            <person name="Kamat A."/>
            <person name="Kanga B."/>
            <person name="Kashin S."/>
            <person name="Khazanovich D."/>
            <person name="Kisner P."/>
            <person name="Lance K."/>
            <person name="Lara M."/>
            <person name="Lee W."/>
            <person name="Lennon N."/>
            <person name="Letendre F."/>
            <person name="LeVine R."/>
            <person name="Lipovsky A."/>
            <person name="Liu X."/>
            <person name="Liu J."/>
            <person name="Liu S."/>
            <person name="Lokyitsang T."/>
            <person name="Lokyitsang Y."/>
            <person name="Lubonja R."/>
            <person name="Lui A."/>
            <person name="MacDonald P."/>
            <person name="Magnisalis V."/>
            <person name="Maru K."/>
            <person name="Matthews C."/>
            <person name="McCusker W."/>
            <person name="McDonough S."/>
            <person name="Mehta T."/>
            <person name="Meldrim J."/>
            <person name="Meneus L."/>
            <person name="Mihai O."/>
            <person name="Mihalev A."/>
            <person name="Mihova T."/>
            <person name="Mittelman R."/>
            <person name="Mlenga V."/>
            <person name="Montmayeur A."/>
            <person name="Mulrain L."/>
            <person name="Navidi A."/>
            <person name="Naylor J."/>
            <person name="Negash T."/>
            <person name="Nguyen T."/>
            <person name="Nguyen N."/>
            <person name="Nicol R."/>
            <person name="Norbu C."/>
            <person name="Norbu N."/>
            <person name="Novod N."/>
            <person name="O'Neill B."/>
            <person name="Osman S."/>
            <person name="Markiewicz E."/>
            <person name="Oyono O.L."/>
            <person name="Patti C."/>
            <person name="Phunkhang P."/>
            <person name="Pierre F."/>
            <person name="Priest M."/>
            <person name="Raghuraman S."/>
            <person name="Rege F."/>
            <person name="Reyes R."/>
            <person name="Rise C."/>
            <person name="Rogov P."/>
            <person name="Ross K."/>
            <person name="Ryan E."/>
            <person name="Settipalli S."/>
            <person name="Shea T."/>
            <person name="Sherpa N."/>
            <person name="Shi L."/>
            <person name="Shih D."/>
            <person name="Sparrow T."/>
            <person name="Spaulding J."/>
            <person name="Stalker J."/>
            <person name="Stange-Thomann N."/>
            <person name="Stavropoulos S."/>
            <person name="Stone C."/>
            <person name="Strader C."/>
            <person name="Tesfaye S."/>
            <person name="Thomson T."/>
            <person name="Thoulutsang Y."/>
            <person name="Thoulutsang D."/>
            <person name="Topham K."/>
            <person name="Topping I."/>
            <person name="Tsamla T."/>
            <person name="Vassiliev H."/>
            <person name="Vo A."/>
            <person name="Wangchuk T."/>
            <person name="Wangdi T."/>
            <person name="Weiand M."/>
            <person name="Wilkinson J."/>
            <person name="Wilson A."/>
            <person name="Yadav S."/>
            <person name="Young G."/>
            <person name="Yu Q."/>
            <person name="Zembek L."/>
            <person name="Zhong D."/>
            <person name="Zimmer A."/>
            <person name="Zwirko Z."/>
            <person name="Jaffe D.B."/>
            <person name="Alvarez P."/>
            <person name="Brockman W."/>
            <person name="Butler J."/>
            <person name="Chin C."/>
            <person name="Gnerre S."/>
            <person name="Grabherr M."/>
            <person name="Kleber M."/>
            <person name="Mauceli E."/>
            <person name="MacCallum I."/>
        </authorList>
    </citation>
    <scope>NUCLEOTIDE SEQUENCE [LARGE SCALE GENOMIC DNA]</scope>
    <source>
        <strain evidence="3">MSH-3 / Tucson 14011-0111.49</strain>
    </source>
</reference>
<sequence length="128" mass="14631">MGLYGAMQLNGKRISGYQLVVKPLLGDPQGTDPIVYPTKPQFPHMHCSWTQRIVDWKEKLQIRFEVLSLFPLGIGSVGKDDAEAEVEHGDDDGTLPYKALHELKKKQEPEEKEEEQEQEETTEQQEKP</sequence>
<dbReference type="HOGENOM" id="CLU_1961885_0_0_1"/>
<evidence type="ECO:0000313" key="2">
    <source>
        <dbReference type="EMBL" id="EDW26160.1"/>
    </source>
</evidence>
<feature type="compositionally biased region" description="Basic and acidic residues" evidence="1">
    <location>
        <begin position="99"/>
        <end position="109"/>
    </location>
</feature>
<proteinExistence type="predicted"/>